<sequence>MTRNLLSLPPTNQYSSRKEWERACWKKISESRELLELFTTSNERHNLVMRAAVADRMNSGKKFVQIVEELHLSPQTVSSIKKALEGSGYRSYRERGKTGRKKKVYNSSHPSKKKPYRYYRRTKYGKVYMHHY</sequence>
<evidence type="ECO:0000313" key="3">
    <source>
        <dbReference type="Proteomes" id="UP000034224"/>
    </source>
</evidence>
<protein>
    <submittedName>
        <fullName evidence="2">Uncharacterized protein</fullName>
    </submittedName>
</protein>
<reference evidence="2 3" key="1">
    <citation type="journal article" date="2015" name="Nature">
        <title>rRNA introns, odd ribosomes, and small enigmatic genomes across a large radiation of phyla.</title>
        <authorList>
            <person name="Brown C.T."/>
            <person name="Hug L.A."/>
            <person name="Thomas B.C."/>
            <person name="Sharon I."/>
            <person name="Castelle C.J."/>
            <person name="Singh A."/>
            <person name="Wilkins M.J."/>
            <person name="Williams K.H."/>
            <person name="Banfield J.F."/>
        </authorList>
    </citation>
    <scope>NUCLEOTIDE SEQUENCE [LARGE SCALE GENOMIC DNA]</scope>
</reference>
<dbReference type="Gene3D" id="1.10.1270.10">
    <property type="entry name" value="TrpR-like"/>
    <property type="match status" value="1"/>
</dbReference>
<organism evidence="2 3">
    <name type="scientific">Candidatus Jorgensenbacteria bacterium GW2011_GWB1_50_10</name>
    <dbReference type="NCBI Taxonomy" id="1618665"/>
    <lineage>
        <taxon>Bacteria</taxon>
        <taxon>Candidatus Joergenseniibacteriota</taxon>
    </lineage>
</organism>
<gene>
    <name evidence="2" type="ORF">UY55_C0003G0060</name>
</gene>
<proteinExistence type="predicted"/>
<comment type="caution">
    <text evidence="2">The sequence shown here is derived from an EMBL/GenBank/DDBJ whole genome shotgun (WGS) entry which is preliminary data.</text>
</comment>
<accession>A0A0G1Z7D0</accession>
<evidence type="ECO:0000256" key="1">
    <source>
        <dbReference type="SAM" id="MobiDB-lite"/>
    </source>
</evidence>
<dbReference type="AlphaFoldDB" id="A0A0G1Z7D0"/>
<dbReference type="EMBL" id="LCQK01000003">
    <property type="protein sequence ID" value="KKW14844.1"/>
    <property type="molecule type" value="Genomic_DNA"/>
</dbReference>
<dbReference type="SUPFAM" id="SSF46689">
    <property type="entry name" value="Homeodomain-like"/>
    <property type="match status" value="1"/>
</dbReference>
<name>A0A0G1Z7D0_9BACT</name>
<dbReference type="InterPro" id="IPR038116">
    <property type="entry name" value="TrpR-like_sf"/>
</dbReference>
<evidence type="ECO:0000313" key="2">
    <source>
        <dbReference type="EMBL" id="KKW14844.1"/>
    </source>
</evidence>
<dbReference type="Proteomes" id="UP000034224">
    <property type="component" value="Unassembled WGS sequence"/>
</dbReference>
<feature type="region of interest" description="Disordered" evidence="1">
    <location>
        <begin position="88"/>
        <end position="113"/>
    </location>
</feature>
<feature type="compositionally biased region" description="Basic residues" evidence="1">
    <location>
        <begin position="98"/>
        <end position="113"/>
    </location>
</feature>
<dbReference type="InterPro" id="IPR009057">
    <property type="entry name" value="Homeodomain-like_sf"/>
</dbReference>